<dbReference type="GO" id="GO:0003676">
    <property type="term" value="F:nucleic acid binding"/>
    <property type="evidence" value="ECO:0007669"/>
    <property type="project" value="InterPro"/>
</dbReference>
<dbReference type="EMBL" id="JAFBEB010000001">
    <property type="protein sequence ID" value="MBM7588832.1"/>
    <property type="molecule type" value="Genomic_DNA"/>
</dbReference>
<dbReference type="Proteomes" id="UP000717624">
    <property type="component" value="Unassembled WGS sequence"/>
</dbReference>
<feature type="domain" description="YprB ribonuclease H-like" evidence="1">
    <location>
        <begin position="104"/>
        <end position="274"/>
    </location>
</feature>
<evidence type="ECO:0000313" key="3">
    <source>
        <dbReference type="Proteomes" id="UP000717624"/>
    </source>
</evidence>
<dbReference type="InterPro" id="IPR038720">
    <property type="entry name" value="YprB_RNase_H-like_dom"/>
</dbReference>
<accession>A0A938XS03</accession>
<sequence length="419" mass="48299">MSLKGKLNRLKGHMQLEEKQQPALSLPEAHEAKEIPHMDKWNKLQAKPQFWADEFVMVREVRYPLAYQHGRYRFEQLHEILAAWQSCGLDHPLSAAGLNAEQLLFFDTETTGLQGGVGNTIFLLGYSRFDGDSVVMRQHFLAEANAEIALYQSFLQAVDSATHLVTFNGKSFDWPQVRTRHTLVRHEVPQLPQFGHFDLLHGARRLWKHELASCRLSLIEQAKLGVKRQEDVPGYMAPILYFDYLQDANPDTITGVLQHNEWDVLSLITLYIHLSGLLLEQQAASAEERFEIARWFETLGADQPATILYEQIANSRHSLRKEACIALGHLYKKQKNYSQALAVWEGLLQEGGYLSADFFIELAKIYEHQQKDAEKALYYAKHAQRLLQQKGSLLRQKAKQDLRACEQRIDRLQRKLTRL</sequence>
<proteinExistence type="predicted"/>
<dbReference type="RefSeq" id="WP_204516553.1">
    <property type="nucleotide sequence ID" value="NZ_BAABIN010000009.1"/>
</dbReference>
<dbReference type="InterPro" id="IPR012337">
    <property type="entry name" value="RNaseH-like_sf"/>
</dbReference>
<gene>
    <name evidence="2" type="ORF">JOD01_000418</name>
</gene>
<dbReference type="PANTHER" id="PTHR38462:SF1">
    <property type="entry name" value="YPRB RIBONUCLEASE H-LIKE DOMAIN-CONTAINING PROTEIN"/>
    <property type="match status" value="1"/>
</dbReference>
<keyword evidence="3" id="KW-1185">Reference proteome</keyword>
<comment type="caution">
    <text evidence="2">The sequence shown here is derived from an EMBL/GenBank/DDBJ whole genome shotgun (WGS) entry which is preliminary data.</text>
</comment>
<dbReference type="PANTHER" id="PTHR38462">
    <property type="entry name" value="EXONUCLEASE-LIKE PROTEIN"/>
    <property type="match status" value="1"/>
</dbReference>
<dbReference type="AlphaFoldDB" id="A0A938XS03"/>
<dbReference type="SUPFAM" id="SSF48452">
    <property type="entry name" value="TPR-like"/>
    <property type="match status" value="1"/>
</dbReference>
<dbReference type="SUPFAM" id="SSF53098">
    <property type="entry name" value="Ribonuclease H-like"/>
    <property type="match status" value="1"/>
</dbReference>
<dbReference type="Gene3D" id="3.30.420.10">
    <property type="entry name" value="Ribonuclease H-like superfamily/Ribonuclease H"/>
    <property type="match status" value="1"/>
</dbReference>
<evidence type="ECO:0000313" key="2">
    <source>
        <dbReference type="EMBL" id="MBM7588832.1"/>
    </source>
</evidence>
<dbReference type="InterPro" id="IPR036397">
    <property type="entry name" value="RNaseH_sf"/>
</dbReference>
<reference evidence="2" key="1">
    <citation type="submission" date="2021-01" db="EMBL/GenBank/DDBJ databases">
        <title>Genomic Encyclopedia of Type Strains, Phase IV (KMG-IV): sequencing the most valuable type-strain genomes for metagenomic binning, comparative biology and taxonomic classification.</title>
        <authorList>
            <person name="Goeker M."/>
        </authorList>
    </citation>
    <scope>NUCLEOTIDE SEQUENCE</scope>
    <source>
        <strain evidence="2">DSM 25523</strain>
    </source>
</reference>
<name>A0A938XS03_9BACL</name>
<evidence type="ECO:0000259" key="1">
    <source>
        <dbReference type="Pfam" id="PF13482"/>
    </source>
</evidence>
<dbReference type="InterPro" id="IPR011990">
    <property type="entry name" value="TPR-like_helical_dom_sf"/>
</dbReference>
<organism evidence="2 3">
    <name type="scientific">Brevibacillus fulvus</name>
    <dbReference type="NCBI Taxonomy" id="1125967"/>
    <lineage>
        <taxon>Bacteria</taxon>
        <taxon>Bacillati</taxon>
        <taxon>Bacillota</taxon>
        <taxon>Bacilli</taxon>
        <taxon>Bacillales</taxon>
        <taxon>Paenibacillaceae</taxon>
        <taxon>Brevibacillus</taxon>
    </lineage>
</organism>
<protein>
    <submittedName>
        <fullName evidence="2">Uncharacterized protein YprB with RNaseH-like and TPR domain</fullName>
    </submittedName>
</protein>
<dbReference type="Pfam" id="PF13482">
    <property type="entry name" value="RNase_H_2"/>
    <property type="match status" value="1"/>
</dbReference>